<feature type="compositionally biased region" description="Low complexity" evidence="2">
    <location>
        <begin position="47"/>
        <end position="63"/>
    </location>
</feature>
<feature type="compositionally biased region" description="Low complexity" evidence="2">
    <location>
        <begin position="13"/>
        <end position="23"/>
    </location>
</feature>
<protein>
    <recommendedName>
        <fullName evidence="3">C2H2-type domain-containing protein</fullName>
    </recommendedName>
</protein>
<evidence type="ECO:0000313" key="5">
    <source>
        <dbReference type="Proteomes" id="UP000664521"/>
    </source>
</evidence>
<feature type="compositionally biased region" description="Pro residues" evidence="2">
    <location>
        <begin position="37"/>
        <end position="46"/>
    </location>
</feature>
<sequence>MDLLSDIPNHEATTLLPPTSSTSIDWTPKTAFSTASMPPPSIPPTPSASTASSVQAAPPVQSAAPPSFLPWSPLLCDCVRLKREEVYCPLEERMITSSASPSEEQIEYGKALVKNDQELYEWHQKHDKAKCIWFIRAKKAEADRMVKQYEQQEIRQKKQQRVVEQAACLVKKQAEGYICRRCKGKFESNIKLHKHVRTKHAKKSKKKSIAVKLLSSSSPPFTTFESATPPPSPPPVTSIEPPALSGSTSSATSSATPRIPIF</sequence>
<feature type="domain" description="C2H2-type" evidence="3">
    <location>
        <begin position="177"/>
        <end position="205"/>
    </location>
</feature>
<feature type="region of interest" description="Disordered" evidence="2">
    <location>
        <begin position="1"/>
        <end position="63"/>
    </location>
</feature>
<keyword evidence="1" id="KW-0862">Zinc</keyword>
<dbReference type="PROSITE" id="PS00028">
    <property type="entry name" value="ZINC_FINGER_C2H2_1"/>
    <property type="match status" value="1"/>
</dbReference>
<evidence type="ECO:0000313" key="4">
    <source>
        <dbReference type="EMBL" id="CAF9942797.1"/>
    </source>
</evidence>
<evidence type="ECO:0000259" key="3">
    <source>
        <dbReference type="PROSITE" id="PS50157"/>
    </source>
</evidence>
<proteinExistence type="predicted"/>
<keyword evidence="1" id="KW-0863">Zinc-finger</keyword>
<keyword evidence="5" id="KW-1185">Reference proteome</keyword>
<accession>A0A8H3PK10</accession>
<reference evidence="4" key="1">
    <citation type="submission" date="2021-03" db="EMBL/GenBank/DDBJ databases">
        <authorList>
            <person name="Tagirdzhanova G."/>
        </authorList>
    </citation>
    <scope>NUCLEOTIDE SEQUENCE</scope>
</reference>
<comment type="caution">
    <text evidence="4">The sequence shown here is derived from an EMBL/GenBank/DDBJ whole genome shotgun (WGS) entry which is preliminary data.</text>
</comment>
<feature type="compositionally biased region" description="Low complexity" evidence="2">
    <location>
        <begin position="237"/>
        <end position="262"/>
    </location>
</feature>
<keyword evidence="1" id="KW-0479">Metal-binding</keyword>
<dbReference type="GO" id="GO:0008270">
    <property type="term" value="F:zinc ion binding"/>
    <property type="evidence" value="ECO:0007669"/>
    <property type="project" value="UniProtKB-KW"/>
</dbReference>
<dbReference type="EMBL" id="CAJPDS010000627">
    <property type="protein sequence ID" value="CAF9942797.1"/>
    <property type="molecule type" value="Genomic_DNA"/>
</dbReference>
<dbReference type="InterPro" id="IPR013087">
    <property type="entry name" value="Znf_C2H2_type"/>
</dbReference>
<evidence type="ECO:0000256" key="1">
    <source>
        <dbReference type="PROSITE-ProRule" id="PRU00042"/>
    </source>
</evidence>
<dbReference type="PROSITE" id="PS50157">
    <property type="entry name" value="ZINC_FINGER_C2H2_2"/>
    <property type="match status" value="1"/>
</dbReference>
<feature type="compositionally biased region" description="Low complexity" evidence="2">
    <location>
        <begin position="217"/>
        <end position="227"/>
    </location>
</feature>
<organism evidence="4 5">
    <name type="scientific">Heterodermia speciosa</name>
    <dbReference type="NCBI Taxonomy" id="116794"/>
    <lineage>
        <taxon>Eukaryota</taxon>
        <taxon>Fungi</taxon>
        <taxon>Dikarya</taxon>
        <taxon>Ascomycota</taxon>
        <taxon>Pezizomycotina</taxon>
        <taxon>Lecanoromycetes</taxon>
        <taxon>OSLEUM clade</taxon>
        <taxon>Lecanoromycetidae</taxon>
        <taxon>Caliciales</taxon>
        <taxon>Physciaceae</taxon>
        <taxon>Heterodermia</taxon>
    </lineage>
</organism>
<gene>
    <name evidence="4" type="ORF">HETSPECPRED_008330</name>
</gene>
<dbReference type="Proteomes" id="UP000664521">
    <property type="component" value="Unassembled WGS sequence"/>
</dbReference>
<evidence type="ECO:0000256" key="2">
    <source>
        <dbReference type="SAM" id="MobiDB-lite"/>
    </source>
</evidence>
<feature type="region of interest" description="Disordered" evidence="2">
    <location>
        <begin position="217"/>
        <end position="262"/>
    </location>
</feature>
<name>A0A8H3PK10_9LECA</name>
<dbReference type="AlphaFoldDB" id="A0A8H3PK10"/>